<feature type="region of interest" description="Disordered" evidence="1">
    <location>
        <begin position="184"/>
        <end position="244"/>
    </location>
</feature>
<protein>
    <submittedName>
        <fullName evidence="2">Uncharacterized protein</fullName>
    </submittedName>
</protein>
<evidence type="ECO:0000313" key="2">
    <source>
        <dbReference type="EMBL" id="RDW63585.1"/>
    </source>
</evidence>
<accession>A0A3D8QP55</accession>
<reference evidence="2 3" key="1">
    <citation type="journal article" date="2018" name="IMA Fungus">
        <title>IMA Genome-F 9: Draft genome sequence of Annulohypoxylon stygium, Aspergillus mulundensis, Berkeleyomyces basicola (syn. Thielaviopsis basicola), Ceratocystis smalleyi, two Cercospora beticola strains, Coleophoma cylindrospora, Fusarium fracticaudum, Phialophora cf. hyalina, and Morchella septimelata.</title>
        <authorList>
            <person name="Wingfield B.D."/>
            <person name="Bills G.F."/>
            <person name="Dong Y."/>
            <person name="Huang W."/>
            <person name="Nel W.J."/>
            <person name="Swalarsk-Parry B.S."/>
            <person name="Vaghefi N."/>
            <person name="Wilken P.M."/>
            <person name="An Z."/>
            <person name="de Beer Z.W."/>
            <person name="De Vos L."/>
            <person name="Chen L."/>
            <person name="Duong T.A."/>
            <person name="Gao Y."/>
            <person name="Hammerbacher A."/>
            <person name="Kikkert J.R."/>
            <person name="Li Y."/>
            <person name="Li H."/>
            <person name="Li K."/>
            <person name="Li Q."/>
            <person name="Liu X."/>
            <person name="Ma X."/>
            <person name="Naidoo K."/>
            <person name="Pethybridge S.J."/>
            <person name="Sun J."/>
            <person name="Steenkamp E.T."/>
            <person name="van der Nest M.A."/>
            <person name="van Wyk S."/>
            <person name="Wingfield M.J."/>
            <person name="Xiong C."/>
            <person name="Yue Q."/>
            <person name="Zhang X."/>
        </authorList>
    </citation>
    <scope>NUCLEOTIDE SEQUENCE [LARGE SCALE GENOMIC DNA]</scope>
    <source>
        <strain evidence="2 3">BP6252</strain>
    </source>
</reference>
<dbReference type="Proteomes" id="UP000256645">
    <property type="component" value="Unassembled WGS sequence"/>
</dbReference>
<dbReference type="EMBL" id="PDLM01000013">
    <property type="protein sequence ID" value="RDW63585.1"/>
    <property type="molecule type" value="Genomic_DNA"/>
</dbReference>
<feature type="compositionally biased region" description="Low complexity" evidence="1">
    <location>
        <begin position="191"/>
        <end position="244"/>
    </location>
</feature>
<comment type="caution">
    <text evidence="2">The sequence shown here is derived from an EMBL/GenBank/DDBJ whole genome shotgun (WGS) entry which is preliminary data.</text>
</comment>
<proteinExistence type="predicted"/>
<keyword evidence="3" id="KW-1185">Reference proteome</keyword>
<dbReference type="OrthoDB" id="3597702at2759"/>
<organism evidence="2 3">
    <name type="scientific">Coleophoma cylindrospora</name>
    <dbReference type="NCBI Taxonomy" id="1849047"/>
    <lineage>
        <taxon>Eukaryota</taxon>
        <taxon>Fungi</taxon>
        <taxon>Dikarya</taxon>
        <taxon>Ascomycota</taxon>
        <taxon>Pezizomycotina</taxon>
        <taxon>Leotiomycetes</taxon>
        <taxon>Helotiales</taxon>
        <taxon>Dermateaceae</taxon>
        <taxon>Coleophoma</taxon>
    </lineage>
</organism>
<evidence type="ECO:0000256" key="1">
    <source>
        <dbReference type="SAM" id="MobiDB-lite"/>
    </source>
</evidence>
<name>A0A3D8QP55_9HELO</name>
<dbReference type="AlphaFoldDB" id="A0A3D8QP55"/>
<evidence type="ECO:0000313" key="3">
    <source>
        <dbReference type="Proteomes" id="UP000256645"/>
    </source>
</evidence>
<gene>
    <name evidence="2" type="ORF">BP6252_11130</name>
</gene>
<sequence>MTDTFLQGQLLQLCQHAIQTCPFTDPVAGQDCTEKFCNGFPAYIGVGTCVSLHEDPNNCCQSSDPTACLQNYAHGSSSNVCASVISILTDCFSATPTLLPPNNVQVATTGPSATALAECACYDSSGNYYPDALDGYASECAASGSAAHPTYYPLVTPLQNFCNNNAPSPVNNAVASTTAPPLITPAVGSNPSTAPAAASSQASRAPATATKGAIASSSGADAASGSGSTTSTAAAQTTTKSSGGVKNTFRNSAILLLGVAMLFNLH</sequence>